<name>A0A5B7JJG3_PORTR</name>
<gene>
    <name evidence="1" type="ORF">E2C01_089594</name>
</gene>
<organism evidence="1 2">
    <name type="scientific">Portunus trituberculatus</name>
    <name type="common">Swimming crab</name>
    <name type="synonym">Neptunus trituberculatus</name>
    <dbReference type="NCBI Taxonomy" id="210409"/>
    <lineage>
        <taxon>Eukaryota</taxon>
        <taxon>Metazoa</taxon>
        <taxon>Ecdysozoa</taxon>
        <taxon>Arthropoda</taxon>
        <taxon>Crustacea</taxon>
        <taxon>Multicrustacea</taxon>
        <taxon>Malacostraca</taxon>
        <taxon>Eumalacostraca</taxon>
        <taxon>Eucarida</taxon>
        <taxon>Decapoda</taxon>
        <taxon>Pleocyemata</taxon>
        <taxon>Brachyura</taxon>
        <taxon>Eubrachyura</taxon>
        <taxon>Portunoidea</taxon>
        <taxon>Portunidae</taxon>
        <taxon>Portuninae</taxon>
        <taxon>Portunus</taxon>
    </lineage>
</organism>
<proteinExistence type="predicted"/>
<reference evidence="1 2" key="1">
    <citation type="submission" date="2019-05" db="EMBL/GenBank/DDBJ databases">
        <title>Another draft genome of Portunus trituberculatus and its Hox gene families provides insights of decapod evolution.</title>
        <authorList>
            <person name="Jeong J.-H."/>
            <person name="Song I."/>
            <person name="Kim S."/>
            <person name="Choi T."/>
            <person name="Kim D."/>
            <person name="Ryu S."/>
            <person name="Kim W."/>
        </authorList>
    </citation>
    <scope>NUCLEOTIDE SEQUENCE [LARGE SCALE GENOMIC DNA]</scope>
    <source>
        <tissue evidence="1">Muscle</tissue>
    </source>
</reference>
<evidence type="ECO:0000313" key="2">
    <source>
        <dbReference type="Proteomes" id="UP000324222"/>
    </source>
</evidence>
<accession>A0A5B7JJG3</accession>
<dbReference type="AlphaFoldDB" id="A0A5B7JJG3"/>
<dbReference type="Proteomes" id="UP000324222">
    <property type="component" value="Unassembled WGS sequence"/>
</dbReference>
<sequence length="85" mass="9330">MEWNVHEIKRGCWRDVVSRTHSKPPSKISFGLGMSVCSVRRLTAHVPPVRGRTVCSKPRETCCPASPALLPFTGKTGTGNGWGHM</sequence>
<dbReference type="EMBL" id="VSRR010098476">
    <property type="protein sequence ID" value="MPC94426.1"/>
    <property type="molecule type" value="Genomic_DNA"/>
</dbReference>
<keyword evidence="2" id="KW-1185">Reference proteome</keyword>
<evidence type="ECO:0000313" key="1">
    <source>
        <dbReference type="EMBL" id="MPC94426.1"/>
    </source>
</evidence>
<comment type="caution">
    <text evidence="1">The sequence shown here is derived from an EMBL/GenBank/DDBJ whole genome shotgun (WGS) entry which is preliminary data.</text>
</comment>
<protein>
    <submittedName>
        <fullName evidence="1">Uncharacterized protein</fullName>
    </submittedName>
</protein>